<dbReference type="AlphaFoldDB" id="A0A1N7SWV4"/>
<keyword evidence="1" id="KW-1133">Transmembrane helix</keyword>
<evidence type="ECO:0000313" key="2">
    <source>
        <dbReference type="EMBL" id="SIT51967.1"/>
    </source>
</evidence>
<evidence type="ECO:0000313" key="3">
    <source>
        <dbReference type="Proteomes" id="UP000195569"/>
    </source>
</evidence>
<evidence type="ECO:0000256" key="1">
    <source>
        <dbReference type="SAM" id="Phobius"/>
    </source>
</evidence>
<reference evidence="2" key="1">
    <citation type="submission" date="2016-12" db="EMBL/GenBank/DDBJ databases">
        <authorList>
            <person name="Moulin L."/>
        </authorList>
    </citation>
    <scope>NUCLEOTIDE SEQUENCE [LARGE SCALE GENOMIC DNA]</scope>
    <source>
        <strain evidence="2">STM 7183</strain>
    </source>
</reference>
<comment type="caution">
    <text evidence="2">The sequence shown here is derived from an EMBL/GenBank/DDBJ whole genome shotgun (WGS) entry which is preliminary data.</text>
</comment>
<name>A0A1N7SWV4_9BURK</name>
<sequence>MHPNRDHAFGVQRPRALPVHHVSRSRRASGIGMNVSRDHVLVAVLLVIVKFVQMTLLK</sequence>
<organism evidence="2 3">
    <name type="scientific">Paraburkholderia piptadeniae</name>
    <dbReference type="NCBI Taxonomy" id="1701573"/>
    <lineage>
        <taxon>Bacteria</taxon>
        <taxon>Pseudomonadati</taxon>
        <taxon>Pseudomonadota</taxon>
        <taxon>Betaproteobacteria</taxon>
        <taxon>Burkholderiales</taxon>
        <taxon>Burkholderiaceae</taxon>
        <taxon>Paraburkholderia</taxon>
    </lineage>
</organism>
<feature type="transmembrane region" description="Helical" evidence="1">
    <location>
        <begin position="39"/>
        <end position="57"/>
    </location>
</feature>
<accession>A0A1N7SWV4</accession>
<keyword evidence="1" id="KW-0812">Transmembrane</keyword>
<protein>
    <submittedName>
        <fullName evidence="2">Uncharacterized protein</fullName>
    </submittedName>
</protein>
<dbReference type="Proteomes" id="UP000195569">
    <property type="component" value="Unassembled WGS sequence"/>
</dbReference>
<dbReference type="EMBL" id="CYGY02000158">
    <property type="protein sequence ID" value="SIT51967.1"/>
    <property type="molecule type" value="Genomic_DNA"/>
</dbReference>
<keyword evidence="3" id="KW-1185">Reference proteome</keyword>
<gene>
    <name evidence="2" type="ORF">BN2476_1580005</name>
</gene>
<keyword evidence="1" id="KW-0472">Membrane</keyword>
<proteinExistence type="predicted"/>